<keyword evidence="9" id="KW-0067">ATP-binding</keyword>
<evidence type="ECO:0000256" key="2">
    <source>
        <dbReference type="ARBA" id="ARBA00012424"/>
    </source>
</evidence>
<dbReference type="Pfam" id="PF00659">
    <property type="entry name" value="POLO_box"/>
    <property type="match status" value="2"/>
</dbReference>
<dbReference type="CTD" id="40232"/>
<keyword evidence="8 15" id="KW-0418">Kinase</keyword>
<dbReference type="InterPro" id="IPR011009">
    <property type="entry name" value="Kinase-like_dom_sf"/>
</dbReference>
<dbReference type="FunCoup" id="A0A6J2Y453">
    <property type="interactions" value="507"/>
</dbReference>
<evidence type="ECO:0000256" key="3">
    <source>
        <dbReference type="ARBA" id="ARBA00022490"/>
    </source>
</evidence>
<protein>
    <recommendedName>
        <fullName evidence="2">polo kinase</fullName>
        <ecNumber evidence="2">2.7.11.21</ecNumber>
    </recommendedName>
</protein>
<dbReference type="Pfam" id="PF00069">
    <property type="entry name" value="Pkinase"/>
    <property type="match status" value="1"/>
</dbReference>
<dbReference type="InterPro" id="IPR033701">
    <property type="entry name" value="POLO_box_1"/>
</dbReference>
<dbReference type="GO" id="GO:0000776">
    <property type="term" value="C:kinetochore"/>
    <property type="evidence" value="ECO:0007669"/>
    <property type="project" value="TreeGrafter"/>
</dbReference>
<evidence type="ECO:0000256" key="1">
    <source>
        <dbReference type="ARBA" id="ARBA00004496"/>
    </source>
</evidence>
<comment type="subcellular location">
    <subcellularLocation>
        <location evidence="1">Cytoplasm</location>
    </subcellularLocation>
</comment>
<evidence type="ECO:0000256" key="11">
    <source>
        <dbReference type="ARBA" id="ARBA00048347"/>
    </source>
</evidence>
<evidence type="ECO:0000256" key="10">
    <source>
        <dbReference type="ARBA" id="ARBA00047802"/>
    </source>
</evidence>
<dbReference type="AlphaFoldDB" id="A0A6J2Y453"/>
<dbReference type="PROSITE" id="PS50011">
    <property type="entry name" value="PROTEIN_KINASE_DOM"/>
    <property type="match status" value="1"/>
</dbReference>
<feature type="domain" description="POLO box" evidence="13">
    <location>
        <begin position="380"/>
        <end position="458"/>
    </location>
</feature>
<evidence type="ECO:0000313" key="14">
    <source>
        <dbReference type="Proteomes" id="UP000504635"/>
    </source>
</evidence>
<evidence type="ECO:0000256" key="9">
    <source>
        <dbReference type="ARBA" id="ARBA00022840"/>
    </source>
</evidence>
<dbReference type="Gene3D" id="3.30.1120.30">
    <property type="entry name" value="POLO box domain"/>
    <property type="match status" value="2"/>
</dbReference>
<evidence type="ECO:0000256" key="5">
    <source>
        <dbReference type="ARBA" id="ARBA00022679"/>
    </source>
</evidence>
<dbReference type="InterPro" id="IPR036947">
    <property type="entry name" value="POLO_box_dom_sf"/>
</dbReference>
<dbReference type="InterPro" id="IPR033695">
    <property type="entry name" value="POLO_box_2"/>
</dbReference>
<evidence type="ECO:0000256" key="7">
    <source>
        <dbReference type="ARBA" id="ARBA00022741"/>
    </source>
</evidence>
<dbReference type="SMART" id="SM00220">
    <property type="entry name" value="S_TKc"/>
    <property type="match status" value="1"/>
</dbReference>
<name>A0A6J2Y453_SITOR</name>
<dbReference type="GO" id="GO:0005813">
    <property type="term" value="C:centrosome"/>
    <property type="evidence" value="ECO:0007669"/>
    <property type="project" value="TreeGrafter"/>
</dbReference>
<gene>
    <name evidence="15" type="primary">LOC115884116</name>
</gene>
<dbReference type="FunFam" id="3.30.200.20:FF:000284">
    <property type="entry name" value="Serine/threonine-protein kinase PLK"/>
    <property type="match status" value="1"/>
</dbReference>
<accession>A0A6J2Y453</accession>
<dbReference type="GO" id="GO:0005634">
    <property type="term" value="C:nucleus"/>
    <property type="evidence" value="ECO:0007669"/>
    <property type="project" value="TreeGrafter"/>
</dbReference>
<feature type="domain" description="Protein kinase" evidence="12">
    <location>
        <begin position="22"/>
        <end position="274"/>
    </location>
</feature>
<dbReference type="GO" id="GO:0005524">
    <property type="term" value="F:ATP binding"/>
    <property type="evidence" value="ECO:0007669"/>
    <property type="project" value="UniProtKB-KW"/>
</dbReference>
<dbReference type="Proteomes" id="UP000504635">
    <property type="component" value="Unplaced"/>
</dbReference>
<evidence type="ECO:0000259" key="12">
    <source>
        <dbReference type="PROSITE" id="PS50011"/>
    </source>
</evidence>
<keyword evidence="6" id="KW-0677">Repeat</keyword>
<evidence type="ECO:0000259" key="13">
    <source>
        <dbReference type="PROSITE" id="PS50078"/>
    </source>
</evidence>
<dbReference type="GO" id="GO:0004674">
    <property type="term" value="F:protein serine/threonine kinase activity"/>
    <property type="evidence" value="ECO:0007669"/>
    <property type="project" value="UniProtKB-KW"/>
</dbReference>
<comment type="catalytic activity">
    <reaction evidence="11">
        <text>L-seryl-[protein] + ATP = O-phospho-L-seryl-[protein] + ADP + H(+)</text>
        <dbReference type="Rhea" id="RHEA:17989"/>
        <dbReference type="Rhea" id="RHEA-COMP:9863"/>
        <dbReference type="Rhea" id="RHEA-COMP:11604"/>
        <dbReference type="ChEBI" id="CHEBI:15378"/>
        <dbReference type="ChEBI" id="CHEBI:29999"/>
        <dbReference type="ChEBI" id="CHEBI:30616"/>
        <dbReference type="ChEBI" id="CHEBI:83421"/>
        <dbReference type="ChEBI" id="CHEBI:456216"/>
        <dbReference type="EC" id="2.7.11.21"/>
    </reaction>
</comment>
<organism evidence="14 15">
    <name type="scientific">Sitophilus oryzae</name>
    <name type="common">Rice weevil</name>
    <name type="synonym">Curculio oryzae</name>
    <dbReference type="NCBI Taxonomy" id="7048"/>
    <lineage>
        <taxon>Eukaryota</taxon>
        <taxon>Metazoa</taxon>
        <taxon>Ecdysozoa</taxon>
        <taxon>Arthropoda</taxon>
        <taxon>Hexapoda</taxon>
        <taxon>Insecta</taxon>
        <taxon>Pterygota</taxon>
        <taxon>Neoptera</taxon>
        <taxon>Endopterygota</taxon>
        <taxon>Coleoptera</taxon>
        <taxon>Polyphaga</taxon>
        <taxon>Cucujiformia</taxon>
        <taxon>Curculionidae</taxon>
        <taxon>Dryophthorinae</taxon>
        <taxon>Sitophilus</taxon>
    </lineage>
</organism>
<dbReference type="Gene3D" id="3.30.200.20">
    <property type="entry name" value="Phosphorylase Kinase, domain 1"/>
    <property type="match status" value="1"/>
</dbReference>
<feature type="domain" description="POLO box" evidence="13">
    <location>
        <begin position="479"/>
        <end position="560"/>
    </location>
</feature>
<dbReference type="RefSeq" id="XP_030758467.1">
    <property type="nucleotide sequence ID" value="XM_030902607.1"/>
</dbReference>
<dbReference type="GO" id="GO:0005737">
    <property type="term" value="C:cytoplasm"/>
    <property type="evidence" value="ECO:0007669"/>
    <property type="project" value="UniProtKB-SubCell"/>
</dbReference>
<dbReference type="PANTHER" id="PTHR24345">
    <property type="entry name" value="SERINE/THREONINE-PROTEIN KINASE PLK"/>
    <property type="match status" value="1"/>
</dbReference>
<dbReference type="InParanoid" id="A0A6J2Y453"/>
<evidence type="ECO:0000313" key="15">
    <source>
        <dbReference type="RefSeq" id="XP_030758467.1"/>
    </source>
</evidence>
<dbReference type="InterPro" id="IPR000719">
    <property type="entry name" value="Prot_kinase_dom"/>
</dbReference>
<dbReference type="PANTHER" id="PTHR24345:SF93">
    <property type="entry name" value="SERINE_THREONINE-PROTEIN KINASE PLK1"/>
    <property type="match status" value="1"/>
</dbReference>
<dbReference type="InterPro" id="IPR000959">
    <property type="entry name" value="POLO_box_dom"/>
</dbReference>
<keyword evidence="5" id="KW-0808">Transferase</keyword>
<dbReference type="KEGG" id="soy:115884116"/>
<keyword evidence="3" id="KW-0963">Cytoplasm</keyword>
<dbReference type="OrthoDB" id="408964at2759"/>
<dbReference type="GO" id="GO:0000922">
    <property type="term" value="C:spindle pole"/>
    <property type="evidence" value="ECO:0007669"/>
    <property type="project" value="TreeGrafter"/>
</dbReference>
<dbReference type="Gene3D" id="1.10.510.10">
    <property type="entry name" value="Transferase(Phosphotransferase) domain 1"/>
    <property type="match status" value="1"/>
</dbReference>
<dbReference type="PROSITE" id="PS50078">
    <property type="entry name" value="POLO_BOX"/>
    <property type="match status" value="2"/>
</dbReference>
<dbReference type="SUPFAM" id="SSF56112">
    <property type="entry name" value="Protein kinase-like (PK-like)"/>
    <property type="match status" value="1"/>
</dbReference>
<keyword evidence="7" id="KW-0547">Nucleotide-binding</keyword>
<comment type="catalytic activity">
    <reaction evidence="10">
        <text>L-threonyl-[protein] + ATP = O-phospho-L-threonyl-[protein] + ADP + H(+)</text>
        <dbReference type="Rhea" id="RHEA:46608"/>
        <dbReference type="Rhea" id="RHEA-COMP:11060"/>
        <dbReference type="Rhea" id="RHEA-COMP:11605"/>
        <dbReference type="ChEBI" id="CHEBI:15378"/>
        <dbReference type="ChEBI" id="CHEBI:30013"/>
        <dbReference type="ChEBI" id="CHEBI:30616"/>
        <dbReference type="ChEBI" id="CHEBI:61977"/>
        <dbReference type="ChEBI" id="CHEBI:456216"/>
        <dbReference type="EC" id="2.7.11.21"/>
    </reaction>
</comment>
<keyword evidence="4" id="KW-0723">Serine/threonine-protein kinase</keyword>
<dbReference type="PROSITE" id="PS00108">
    <property type="entry name" value="PROTEIN_KINASE_ST"/>
    <property type="match status" value="1"/>
</dbReference>
<evidence type="ECO:0000256" key="6">
    <source>
        <dbReference type="ARBA" id="ARBA00022737"/>
    </source>
</evidence>
<reference evidence="15" key="1">
    <citation type="submission" date="2025-08" db="UniProtKB">
        <authorList>
            <consortium name="RefSeq"/>
        </authorList>
    </citation>
    <scope>IDENTIFICATION</scope>
    <source>
        <tissue evidence="15">Gonads</tissue>
    </source>
</reference>
<dbReference type="CDD" id="cd13118">
    <property type="entry name" value="POLO_box_1"/>
    <property type="match status" value="1"/>
</dbReference>
<dbReference type="FunFam" id="3.30.1120.30:FF:000001">
    <property type="entry name" value="Serine/threonine-protein kinase PLK"/>
    <property type="match status" value="1"/>
</dbReference>
<dbReference type="InterPro" id="IPR008271">
    <property type="entry name" value="Ser/Thr_kinase_AS"/>
</dbReference>
<dbReference type="CDD" id="cd13117">
    <property type="entry name" value="POLO_box_2"/>
    <property type="match status" value="1"/>
</dbReference>
<dbReference type="EC" id="2.7.11.21" evidence="2"/>
<dbReference type="CDD" id="cd14099">
    <property type="entry name" value="STKc_PLK"/>
    <property type="match status" value="1"/>
</dbReference>
<sequence length="565" mass="65310">MSKEENIQIPDVIYDPFAKIHYKKGRFFGKGAFAKCYEIINAQNNEVYAGKIVSKKLLVKQNQKEKMTQEIQIHSALNHQNIVAFHSFFEDSFNIYIVLELCKKRSMMELHRRRRVLTEPETRYYMKQILSGVHYLHSNKIIHRDLKLGNLLLNDKLQIKIGDFGLAAKIVYDGERKKTLCGTPNYIAPEILNKMGHSYEVDIWSVGCIMYTLLVGRPPFETKSLKETYERIRKCEYKICATLSSHAKHMIMIMLQSDPSRRPKIEQLRKHDFITNGYCPSSLPISCLTMAPRFDNVHDITNHKTVLMEIHNNTNGISPRKHDSIAAGLTGVKTLRNSFDAKENLQALKNLLIKVIKSNPTLHKKVSDEMTDPVAQPTVWISKWVDYSDKYGFGYQLSDESVGVMFNDTTRLVMLSNAINVQYVDKNGDESYMTIDTYPKEYEKKMKLLSYFSRYMREHLIKTGAGVVKELDTMSRTPHLHQWCRSTSGVLMQLNSGTLQMNFSDHTKIIMCPLMAAITYIDEDKSFMTFRFSTIEKYGCSKGLLEKMKYAYDKISILLESECFK</sequence>
<evidence type="ECO:0000256" key="8">
    <source>
        <dbReference type="ARBA" id="ARBA00022777"/>
    </source>
</evidence>
<dbReference type="SUPFAM" id="SSF82615">
    <property type="entry name" value="Polo-box domain"/>
    <property type="match status" value="2"/>
</dbReference>
<dbReference type="GO" id="GO:0007052">
    <property type="term" value="P:mitotic spindle organization"/>
    <property type="evidence" value="ECO:0007669"/>
    <property type="project" value="TreeGrafter"/>
</dbReference>
<dbReference type="FunFam" id="1.10.510.10:FF:000311">
    <property type="entry name" value="Serine/threonine-protein kinase PLK"/>
    <property type="match status" value="1"/>
</dbReference>
<evidence type="ECO:0000256" key="4">
    <source>
        <dbReference type="ARBA" id="ARBA00022527"/>
    </source>
</evidence>
<keyword evidence="14" id="KW-1185">Reference proteome</keyword>
<proteinExistence type="predicted"/>
<dbReference type="GeneID" id="115884116"/>